<dbReference type="EMBL" id="MSIE01000025">
    <property type="protein sequence ID" value="OLF16719.1"/>
    <property type="molecule type" value="Genomic_DNA"/>
</dbReference>
<dbReference type="Proteomes" id="UP000185596">
    <property type="component" value="Unassembled WGS sequence"/>
</dbReference>
<reference evidence="3 4" key="1">
    <citation type="submission" date="2016-12" db="EMBL/GenBank/DDBJ databases">
        <title>The draft genome sequence of Actinophytocola sp. 11-183.</title>
        <authorList>
            <person name="Wang W."/>
            <person name="Yuan L."/>
        </authorList>
    </citation>
    <scope>NUCLEOTIDE SEQUENCE [LARGE SCALE GENOMIC DNA]</scope>
    <source>
        <strain evidence="3 4">11-183</strain>
    </source>
</reference>
<feature type="transmembrane region" description="Helical" evidence="2">
    <location>
        <begin position="7"/>
        <end position="25"/>
    </location>
</feature>
<dbReference type="STRING" id="1912961.BU204_14690"/>
<evidence type="ECO:0000256" key="2">
    <source>
        <dbReference type="SAM" id="Phobius"/>
    </source>
</evidence>
<evidence type="ECO:0000313" key="3">
    <source>
        <dbReference type="EMBL" id="OLF16719.1"/>
    </source>
</evidence>
<feature type="compositionally biased region" description="Pro residues" evidence="1">
    <location>
        <begin position="131"/>
        <end position="153"/>
    </location>
</feature>
<name>A0A1Q8CQT7_9PSEU</name>
<keyword evidence="2" id="KW-0812">Transmembrane</keyword>
<protein>
    <submittedName>
        <fullName evidence="3">Uncharacterized protein</fullName>
    </submittedName>
</protein>
<evidence type="ECO:0000256" key="1">
    <source>
        <dbReference type="SAM" id="MobiDB-lite"/>
    </source>
</evidence>
<dbReference type="RefSeq" id="WP_075126229.1">
    <property type="nucleotide sequence ID" value="NZ_MSIE01000025.1"/>
</dbReference>
<proteinExistence type="predicted"/>
<keyword evidence="4" id="KW-1185">Reference proteome</keyword>
<evidence type="ECO:0000313" key="4">
    <source>
        <dbReference type="Proteomes" id="UP000185596"/>
    </source>
</evidence>
<gene>
    <name evidence="3" type="ORF">BU204_14690</name>
</gene>
<feature type="region of interest" description="Disordered" evidence="1">
    <location>
        <begin position="62"/>
        <end position="176"/>
    </location>
</feature>
<sequence length="176" mass="18718">MVRFGGILIFFGFGSALLHLTSVQFRLMMWAEPVQPVLGLVVGTLGVGLVVLRFALSKRDSAATEPQGFGPPPEGYAPLPAVQRDPRQPGLQQQPPFPPGQQGLAAPQAQQQWGGQRPEPVLGRPQFAPQVPAPTAPAAPPRQAPLPQFPPAPRRLDQQPAQPFGPVGGIPTDQRG</sequence>
<comment type="caution">
    <text evidence="3">The sequence shown here is derived from an EMBL/GenBank/DDBJ whole genome shotgun (WGS) entry which is preliminary data.</text>
</comment>
<keyword evidence="2" id="KW-0472">Membrane</keyword>
<accession>A0A1Q8CQT7</accession>
<dbReference type="AlphaFoldDB" id="A0A1Q8CQT7"/>
<keyword evidence="2" id="KW-1133">Transmembrane helix</keyword>
<organism evidence="3 4">
    <name type="scientific">Actinophytocola xanthii</name>
    <dbReference type="NCBI Taxonomy" id="1912961"/>
    <lineage>
        <taxon>Bacteria</taxon>
        <taxon>Bacillati</taxon>
        <taxon>Actinomycetota</taxon>
        <taxon>Actinomycetes</taxon>
        <taxon>Pseudonocardiales</taxon>
        <taxon>Pseudonocardiaceae</taxon>
    </lineage>
</organism>
<feature type="transmembrane region" description="Helical" evidence="2">
    <location>
        <begin position="37"/>
        <end position="56"/>
    </location>
</feature>
<feature type="compositionally biased region" description="Low complexity" evidence="1">
    <location>
        <begin position="88"/>
        <end position="118"/>
    </location>
</feature>